<organism evidence="2 3">
    <name type="scientific">Cyclobacterium xiamenense</name>
    <dbReference type="NCBI Taxonomy" id="1297121"/>
    <lineage>
        <taxon>Bacteria</taxon>
        <taxon>Pseudomonadati</taxon>
        <taxon>Bacteroidota</taxon>
        <taxon>Cytophagia</taxon>
        <taxon>Cytophagales</taxon>
        <taxon>Cyclobacteriaceae</taxon>
        <taxon>Cyclobacterium</taxon>
    </lineage>
</organism>
<name>A0A1H6ZCI8_9BACT</name>
<sequence>MTQEHWKQKLEGKLPDNALAYCYALWKEDPFELRIARSRSTKLGDFRYRPDQKVQKISINHDLNPYQFLITLIHEIAHHRVFRDYDRRGIRPHGPEWKRSFRQLMAPMLDASVFPRDILIPLRLHMVNPKASTGGDYFLFKELKKYDVTPGEARGVLLGDLKPGSCFGLKRRVFEKLETRRSRVLCRERATGRKYLISRHAEVVVLEEGADLPF</sequence>
<dbReference type="OrthoDB" id="267364at2"/>
<reference evidence="3" key="1">
    <citation type="submission" date="2016-10" db="EMBL/GenBank/DDBJ databases">
        <authorList>
            <person name="Varghese N."/>
            <person name="Submissions S."/>
        </authorList>
    </citation>
    <scope>NUCLEOTIDE SEQUENCE [LARGE SCALE GENOMIC DNA]</scope>
    <source>
        <strain evidence="3">IBRC-M 10761</strain>
    </source>
</reference>
<feature type="domain" description="SprT-like" evidence="1">
    <location>
        <begin position="37"/>
        <end position="106"/>
    </location>
</feature>
<evidence type="ECO:0000313" key="3">
    <source>
        <dbReference type="Proteomes" id="UP000199403"/>
    </source>
</evidence>
<dbReference type="GO" id="GO:0006950">
    <property type="term" value="P:response to stress"/>
    <property type="evidence" value="ECO:0007669"/>
    <property type="project" value="UniProtKB-ARBA"/>
</dbReference>
<keyword evidence="3" id="KW-1185">Reference proteome</keyword>
<evidence type="ECO:0000259" key="1">
    <source>
        <dbReference type="Pfam" id="PF10263"/>
    </source>
</evidence>
<gene>
    <name evidence="2" type="ORF">SAMN05192553_104265</name>
</gene>
<dbReference type="RefSeq" id="WP_092175549.1">
    <property type="nucleotide sequence ID" value="NZ_FNZH01000004.1"/>
</dbReference>
<dbReference type="EMBL" id="FNZH01000004">
    <property type="protein sequence ID" value="SEJ49177.1"/>
    <property type="molecule type" value="Genomic_DNA"/>
</dbReference>
<dbReference type="InterPro" id="IPR006640">
    <property type="entry name" value="SprT-like_domain"/>
</dbReference>
<dbReference type="Pfam" id="PF10263">
    <property type="entry name" value="SprT-like"/>
    <property type="match status" value="1"/>
</dbReference>
<dbReference type="STRING" id="1416801.SAMN05192553_104265"/>
<dbReference type="Proteomes" id="UP000199403">
    <property type="component" value="Unassembled WGS sequence"/>
</dbReference>
<evidence type="ECO:0000313" key="2">
    <source>
        <dbReference type="EMBL" id="SEJ49177.1"/>
    </source>
</evidence>
<protein>
    <submittedName>
        <fullName evidence="2">SprT-like family protein</fullName>
    </submittedName>
</protein>
<dbReference type="AlphaFoldDB" id="A0A1H6ZCI8"/>
<proteinExistence type="predicted"/>
<accession>A0A1H6ZCI8</accession>